<evidence type="ECO:0000256" key="1">
    <source>
        <dbReference type="ARBA" id="ARBA00010835"/>
    </source>
</evidence>
<proteinExistence type="inferred from homology"/>
<evidence type="ECO:0000313" key="5">
    <source>
        <dbReference type="Proteomes" id="UP000189733"/>
    </source>
</evidence>
<dbReference type="GO" id="GO:0072344">
    <property type="term" value="P:rescue of stalled ribosome"/>
    <property type="evidence" value="ECO:0007669"/>
    <property type="project" value="TreeGrafter"/>
</dbReference>
<gene>
    <name evidence="4" type="ORF">SAMN02745702_01930</name>
</gene>
<dbReference type="EMBL" id="FUYA01000006">
    <property type="protein sequence ID" value="SKA74372.1"/>
    <property type="molecule type" value="Genomic_DNA"/>
</dbReference>
<dbReference type="Proteomes" id="UP000189733">
    <property type="component" value="Unassembled WGS sequence"/>
</dbReference>
<dbReference type="STRING" id="1121442.SAMN02745702_01930"/>
<protein>
    <submittedName>
        <fullName evidence="4">Ribosome-associated protein</fullName>
    </submittedName>
</protein>
<organism evidence="4 5">
    <name type="scientific">Desulfobaculum bizertense DSM 18034</name>
    <dbReference type="NCBI Taxonomy" id="1121442"/>
    <lineage>
        <taxon>Bacteria</taxon>
        <taxon>Pseudomonadati</taxon>
        <taxon>Thermodesulfobacteriota</taxon>
        <taxon>Desulfovibrionia</taxon>
        <taxon>Desulfovibrionales</taxon>
        <taxon>Desulfovibrionaceae</taxon>
        <taxon>Desulfobaculum</taxon>
    </lineage>
</organism>
<dbReference type="OrthoDB" id="9815709at2"/>
<dbReference type="RefSeq" id="WP_078685221.1">
    <property type="nucleotide sequence ID" value="NZ_FUYA01000006.1"/>
</dbReference>
<dbReference type="Pfam" id="PF00472">
    <property type="entry name" value="RF-1"/>
    <property type="match status" value="1"/>
</dbReference>
<evidence type="ECO:0000256" key="2">
    <source>
        <dbReference type="SAM" id="MobiDB-lite"/>
    </source>
</evidence>
<dbReference type="NCBIfam" id="NF006718">
    <property type="entry name" value="PRK09256.1"/>
    <property type="match status" value="1"/>
</dbReference>
<dbReference type="GO" id="GO:0003747">
    <property type="term" value="F:translation release factor activity"/>
    <property type="evidence" value="ECO:0007669"/>
    <property type="project" value="InterPro"/>
</dbReference>
<feature type="compositionally biased region" description="Basic residues" evidence="2">
    <location>
        <begin position="102"/>
        <end position="139"/>
    </location>
</feature>
<dbReference type="Gene3D" id="3.30.160.20">
    <property type="match status" value="1"/>
</dbReference>
<comment type="similarity">
    <text evidence="1">Belongs to the prokaryotic/mitochondrial release factor family.</text>
</comment>
<dbReference type="InterPro" id="IPR000352">
    <property type="entry name" value="Pep_chain_release_fac_I"/>
</dbReference>
<sequence length="139" mass="15985">MLKVNDNCSISYREIGFETSRASGPGGQHVNKTESRVSLVFNVPDSESLRPAQKARIMDRLSTRIDSRGNLRVSVEEHRSQLTNKRLAEERFVALLQQALKPIKKRKPTRPSLSAKRKRLDSKRRRSQVKKLRGKVYDD</sequence>
<accession>A0A1T4WAR0</accession>
<dbReference type="PANTHER" id="PTHR47814">
    <property type="entry name" value="PEPTIDYL-TRNA HYDROLASE ARFB"/>
    <property type="match status" value="1"/>
</dbReference>
<evidence type="ECO:0000313" key="4">
    <source>
        <dbReference type="EMBL" id="SKA74372.1"/>
    </source>
</evidence>
<evidence type="ECO:0000259" key="3">
    <source>
        <dbReference type="Pfam" id="PF00472"/>
    </source>
</evidence>
<reference evidence="4 5" key="1">
    <citation type="submission" date="2017-02" db="EMBL/GenBank/DDBJ databases">
        <authorList>
            <person name="Peterson S.W."/>
        </authorList>
    </citation>
    <scope>NUCLEOTIDE SEQUENCE [LARGE SCALE GENOMIC DNA]</scope>
    <source>
        <strain evidence="4 5">DSM 18034</strain>
    </source>
</reference>
<dbReference type="InterPro" id="IPR045853">
    <property type="entry name" value="Pep_chain_release_fac_I_sf"/>
</dbReference>
<dbReference type="PANTHER" id="PTHR47814:SF1">
    <property type="entry name" value="PEPTIDYL-TRNA HYDROLASE ARFB"/>
    <property type="match status" value="1"/>
</dbReference>
<dbReference type="AlphaFoldDB" id="A0A1T4WAR0"/>
<name>A0A1T4WAR0_9BACT</name>
<feature type="domain" description="Prokaryotic-type class I peptide chain release factors" evidence="3">
    <location>
        <begin position="8"/>
        <end position="133"/>
    </location>
</feature>
<keyword evidence="5" id="KW-1185">Reference proteome</keyword>
<feature type="region of interest" description="Disordered" evidence="2">
    <location>
        <begin position="101"/>
        <end position="139"/>
    </location>
</feature>
<dbReference type="SUPFAM" id="SSF75620">
    <property type="entry name" value="Release factor"/>
    <property type="match status" value="1"/>
</dbReference>
<dbReference type="GO" id="GO:0043022">
    <property type="term" value="F:ribosome binding"/>
    <property type="evidence" value="ECO:0007669"/>
    <property type="project" value="TreeGrafter"/>
</dbReference>
<dbReference type="GO" id="GO:0004045">
    <property type="term" value="F:peptidyl-tRNA hydrolase activity"/>
    <property type="evidence" value="ECO:0007669"/>
    <property type="project" value="TreeGrafter"/>
</dbReference>